<dbReference type="PANTHER" id="PTHR31672">
    <property type="entry name" value="BNACNNG10540D PROTEIN"/>
    <property type="match status" value="1"/>
</dbReference>
<dbReference type="PANTHER" id="PTHR31672:SF13">
    <property type="entry name" value="F-BOX PROTEIN CPR30-LIKE"/>
    <property type="match status" value="1"/>
</dbReference>
<protein>
    <recommendedName>
        <fullName evidence="1">F-box domain-containing protein</fullName>
    </recommendedName>
</protein>
<evidence type="ECO:0000259" key="1">
    <source>
        <dbReference type="SMART" id="SM00256"/>
    </source>
</evidence>
<sequence>MHNDITFNILLKLDVKSLLRFKCICKSWCTLIEDPKFIKHHYDMSQKDVNCHKFFLTGGEWNNEDDYFYSVDTPLQYDSVASLIESRIPRISHLSSLSFVSSSNNGIILMVFPYDLIILWNPAIDVLWTLLEASEINEN</sequence>
<dbReference type="AlphaFoldDB" id="A0A3Q7H517"/>
<accession>A0A3Q7H517</accession>
<dbReference type="SUPFAM" id="SSF81383">
    <property type="entry name" value="F-box domain"/>
    <property type="match status" value="1"/>
</dbReference>
<proteinExistence type="predicted"/>
<reference evidence="2" key="2">
    <citation type="submission" date="2019-01" db="UniProtKB">
        <authorList>
            <consortium name="EnsemblPlants"/>
        </authorList>
    </citation>
    <scope>IDENTIFICATION</scope>
    <source>
        <strain evidence="2">cv. Heinz 1706</strain>
    </source>
</reference>
<dbReference type="CDD" id="cd22157">
    <property type="entry name" value="F-box_AtFBW1-like"/>
    <property type="match status" value="1"/>
</dbReference>
<name>A0A3Q7H517_SOLLC</name>
<dbReference type="InterPro" id="IPR050796">
    <property type="entry name" value="SCF_F-box_component"/>
</dbReference>
<dbReference type="OMA" id="RIPRISH"/>
<dbReference type="SMART" id="SM00256">
    <property type="entry name" value="FBOX"/>
    <property type="match status" value="1"/>
</dbReference>
<feature type="domain" description="F-box" evidence="1">
    <location>
        <begin position="1"/>
        <end position="41"/>
    </location>
</feature>
<dbReference type="Proteomes" id="UP000004994">
    <property type="component" value="Chromosome 7"/>
</dbReference>
<organism evidence="2">
    <name type="scientific">Solanum lycopersicum</name>
    <name type="common">Tomato</name>
    <name type="synonym">Lycopersicon esculentum</name>
    <dbReference type="NCBI Taxonomy" id="4081"/>
    <lineage>
        <taxon>Eukaryota</taxon>
        <taxon>Viridiplantae</taxon>
        <taxon>Streptophyta</taxon>
        <taxon>Embryophyta</taxon>
        <taxon>Tracheophyta</taxon>
        <taxon>Spermatophyta</taxon>
        <taxon>Magnoliopsida</taxon>
        <taxon>eudicotyledons</taxon>
        <taxon>Gunneridae</taxon>
        <taxon>Pentapetalae</taxon>
        <taxon>asterids</taxon>
        <taxon>lamiids</taxon>
        <taxon>Solanales</taxon>
        <taxon>Solanaceae</taxon>
        <taxon>Solanoideae</taxon>
        <taxon>Solaneae</taxon>
        <taxon>Solanum</taxon>
        <taxon>Solanum subgen. Lycopersicon</taxon>
    </lineage>
</organism>
<evidence type="ECO:0000313" key="2">
    <source>
        <dbReference type="EnsemblPlants" id="Solyc07g014705.1.1.1"/>
    </source>
</evidence>
<reference evidence="2" key="1">
    <citation type="journal article" date="2012" name="Nature">
        <title>The tomato genome sequence provides insights into fleshy fruit evolution.</title>
        <authorList>
            <consortium name="Tomato Genome Consortium"/>
        </authorList>
    </citation>
    <scope>NUCLEOTIDE SEQUENCE [LARGE SCALE GENOMIC DNA]</scope>
    <source>
        <strain evidence="2">cv. Heinz 1706</strain>
    </source>
</reference>
<dbReference type="Pfam" id="PF00646">
    <property type="entry name" value="F-box"/>
    <property type="match status" value="1"/>
</dbReference>
<dbReference type="SMR" id="A0A3Q7H517"/>
<dbReference type="InParanoid" id="A0A3Q7H517"/>
<dbReference type="Gene3D" id="1.20.1280.50">
    <property type="match status" value="1"/>
</dbReference>
<dbReference type="InterPro" id="IPR036047">
    <property type="entry name" value="F-box-like_dom_sf"/>
</dbReference>
<dbReference type="Gramene" id="Solyc07g014705.1.1">
    <property type="protein sequence ID" value="Solyc07g014705.1.1.1"/>
    <property type="gene ID" value="Solyc07g014705.1"/>
</dbReference>
<dbReference type="EnsemblPlants" id="Solyc07g014705.1.1">
    <property type="protein sequence ID" value="Solyc07g014705.1.1.1"/>
    <property type="gene ID" value="Solyc07g014705.1"/>
</dbReference>
<dbReference type="InterPro" id="IPR001810">
    <property type="entry name" value="F-box_dom"/>
</dbReference>
<keyword evidence="3" id="KW-1185">Reference proteome</keyword>
<evidence type="ECO:0000313" key="3">
    <source>
        <dbReference type="Proteomes" id="UP000004994"/>
    </source>
</evidence>